<evidence type="ECO:0000313" key="3">
    <source>
        <dbReference type="Proteomes" id="UP000248311"/>
    </source>
</evidence>
<name>A0A318SV27_9RHOB</name>
<feature type="region of interest" description="Disordered" evidence="1">
    <location>
        <begin position="1"/>
        <end position="57"/>
    </location>
</feature>
<evidence type="ECO:0000313" key="2">
    <source>
        <dbReference type="EMBL" id="PYE85463.1"/>
    </source>
</evidence>
<protein>
    <submittedName>
        <fullName evidence="2">Uncharacterized protein</fullName>
    </submittedName>
</protein>
<organism evidence="2 3">
    <name type="scientific">Pseudoroseicyclus aestuarii</name>
    <dbReference type="NCBI Taxonomy" id="1795041"/>
    <lineage>
        <taxon>Bacteria</taxon>
        <taxon>Pseudomonadati</taxon>
        <taxon>Pseudomonadota</taxon>
        <taxon>Alphaproteobacteria</taxon>
        <taxon>Rhodobacterales</taxon>
        <taxon>Paracoccaceae</taxon>
        <taxon>Pseudoroseicyclus</taxon>
    </lineage>
</organism>
<evidence type="ECO:0000256" key="1">
    <source>
        <dbReference type="SAM" id="MobiDB-lite"/>
    </source>
</evidence>
<reference evidence="2 3" key="1">
    <citation type="submission" date="2018-06" db="EMBL/GenBank/DDBJ databases">
        <title>Genomic Encyclopedia of Type Strains, Phase III (KMG-III): the genomes of soil and plant-associated and newly described type strains.</title>
        <authorList>
            <person name="Whitman W."/>
        </authorList>
    </citation>
    <scope>NUCLEOTIDE SEQUENCE [LARGE SCALE GENOMIC DNA]</scope>
    <source>
        <strain evidence="2 3">CECT 9025</strain>
    </source>
</reference>
<dbReference type="AlphaFoldDB" id="A0A318SV27"/>
<feature type="compositionally biased region" description="Basic and acidic residues" evidence="1">
    <location>
        <begin position="1"/>
        <end position="10"/>
    </location>
</feature>
<proteinExistence type="predicted"/>
<keyword evidence="3" id="KW-1185">Reference proteome</keyword>
<dbReference type="RefSeq" id="WP_181418526.1">
    <property type="nucleotide sequence ID" value="NZ_QJTE01000001.1"/>
</dbReference>
<dbReference type="EMBL" id="QJTE01000001">
    <property type="protein sequence ID" value="PYE85463.1"/>
    <property type="molecule type" value="Genomic_DNA"/>
</dbReference>
<gene>
    <name evidence="2" type="ORF">DFP88_101129</name>
</gene>
<sequence>MKTPQDDMPKKRPQGSARADRLKSALKANIARRKAQAAARKPQDAPGDADAARQEDS</sequence>
<comment type="caution">
    <text evidence="2">The sequence shown here is derived from an EMBL/GenBank/DDBJ whole genome shotgun (WGS) entry which is preliminary data.</text>
</comment>
<dbReference type="Proteomes" id="UP000248311">
    <property type="component" value="Unassembled WGS sequence"/>
</dbReference>
<accession>A0A318SV27</accession>